<dbReference type="PATRIC" id="fig|348151.3.peg.1364"/>
<dbReference type="OrthoDB" id="2327088at2"/>
<feature type="signal peptide" evidence="1">
    <location>
        <begin position="1"/>
        <end position="24"/>
    </location>
</feature>
<evidence type="ECO:0000313" key="5">
    <source>
        <dbReference type="Proteomes" id="UP000051139"/>
    </source>
</evidence>
<protein>
    <submittedName>
        <fullName evidence="3">Cell surface protein</fullName>
    </submittedName>
</protein>
<comment type="caution">
    <text evidence="4">The sequence shown here is derived from an EMBL/GenBank/DDBJ whole genome shotgun (WGS) entry which is preliminary data.</text>
</comment>
<sequence length="250" mass="25420">MSKTTQFLLSAAVVLSLGTVSVSADRTTGNQHGPGTATDNISSTTTVGKGFIADGTDATSAAVGRSTAEFQVAPGDLTLDAVPNLKFAGTNVSDIIKDDTTLNYVSGSVNANENYDGNSKAALSVTDFTGSSNGWHVLASLGQFSNSAKGTITDASLTLAPNTTTSDSGLNKPGSVTLAATAANDANKGVQENSVWQASAGKGQGQNTTTYNTDATKLLVKKQTAVQPGTYQATLYWSLVNAPTAMPAKA</sequence>
<evidence type="ECO:0000313" key="6">
    <source>
        <dbReference type="Proteomes" id="UP000321429"/>
    </source>
</evidence>
<dbReference type="STRING" id="348151.IV55_GL001327"/>
<gene>
    <name evidence="4" type="ORF">IV55_GL001327</name>
    <name evidence="3" type="ORF">LSI01_15290</name>
</gene>
<reference evidence="4 5" key="1">
    <citation type="journal article" date="2015" name="Genome Announc.">
        <title>Expanding the biotechnology potential of lactobacilli through comparative genomics of 213 strains and associated genera.</title>
        <authorList>
            <person name="Sun Z."/>
            <person name="Harris H.M."/>
            <person name="McCann A."/>
            <person name="Guo C."/>
            <person name="Argimon S."/>
            <person name="Zhang W."/>
            <person name="Yang X."/>
            <person name="Jeffery I.B."/>
            <person name="Cooney J.C."/>
            <person name="Kagawa T.F."/>
            <person name="Liu W."/>
            <person name="Song Y."/>
            <person name="Salvetti E."/>
            <person name="Wrobel A."/>
            <person name="Rasinkangas P."/>
            <person name="Parkhill J."/>
            <person name="Rea M.C."/>
            <person name="O'Sullivan O."/>
            <person name="Ritari J."/>
            <person name="Douillard F.P."/>
            <person name="Paul Ross R."/>
            <person name="Yang R."/>
            <person name="Briner A.E."/>
            <person name="Felis G.E."/>
            <person name="de Vos W.M."/>
            <person name="Barrangou R."/>
            <person name="Klaenhammer T.R."/>
            <person name="Caufield P.W."/>
            <person name="Cui Y."/>
            <person name="Zhang H."/>
            <person name="O'Toole P.W."/>
        </authorList>
    </citation>
    <scope>NUCLEOTIDE SEQUENCE [LARGE SCALE GENOMIC DNA]</scope>
    <source>
        <strain evidence="4 5">DSM 22696</strain>
    </source>
</reference>
<evidence type="ECO:0000259" key="2">
    <source>
        <dbReference type="Pfam" id="PF13731"/>
    </source>
</evidence>
<dbReference type="Pfam" id="PF13731">
    <property type="entry name" value="WxL"/>
    <property type="match status" value="1"/>
</dbReference>
<dbReference type="Proteomes" id="UP000051139">
    <property type="component" value="Unassembled WGS sequence"/>
</dbReference>
<dbReference type="Proteomes" id="UP000321429">
    <property type="component" value="Unassembled WGS sequence"/>
</dbReference>
<organism evidence="4 5">
    <name type="scientific">Furfurilactobacillus siliginis</name>
    <dbReference type="NCBI Taxonomy" id="348151"/>
    <lineage>
        <taxon>Bacteria</taxon>
        <taxon>Bacillati</taxon>
        <taxon>Bacillota</taxon>
        <taxon>Bacilli</taxon>
        <taxon>Lactobacillales</taxon>
        <taxon>Lactobacillaceae</taxon>
        <taxon>Furfurilactobacillus</taxon>
    </lineage>
</organism>
<evidence type="ECO:0000313" key="4">
    <source>
        <dbReference type="EMBL" id="KRN96365.1"/>
    </source>
</evidence>
<feature type="domain" description="WxL" evidence="2">
    <location>
        <begin position="73"/>
        <end position="243"/>
    </location>
</feature>
<dbReference type="RefSeq" id="WP_057809553.1">
    <property type="nucleotide sequence ID" value="NZ_BJUD01000038.1"/>
</dbReference>
<dbReference type="EMBL" id="JQCB01000004">
    <property type="protein sequence ID" value="KRN96365.1"/>
    <property type="molecule type" value="Genomic_DNA"/>
</dbReference>
<feature type="chain" id="PRO_5044546225" evidence="1">
    <location>
        <begin position="25"/>
        <end position="250"/>
    </location>
</feature>
<name>A0A0R2LCL2_9LACO</name>
<keyword evidence="5" id="KW-1185">Reference proteome</keyword>
<evidence type="ECO:0000313" key="3">
    <source>
        <dbReference type="EMBL" id="GEK29218.1"/>
    </source>
</evidence>
<dbReference type="AlphaFoldDB" id="A0A0R2LCL2"/>
<evidence type="ECO:0000256" key="1">
    <source>
        <dbReference type="SAM" id="SignalP"/>
    </source>
</evidence>
<proteinExistence type="predicted"/>
<accession>A0A0R2LCL2</accession>
<dbReference type="InterPro" id="IPR027994">
    <property type="entry name" value="WxL_dom"/>
</dbReference>
<keyword evidence="1" id="KW-0732">Signal</keyword>
<reference evidence="3 6" key="2">
    <citation type="submission" date="2019-07" db="EMBL/GenBank/DDBJ databases">
        <title>Whole genome shotgun sequence of Lactobacillus siliginis NBRC 101315.</title>
        <authorList>
            <person name="Hosoyama A."/>
            <person name="Uohara A."/>
            <person name="Ohji S."/>
            <person name="Ichikawa N."/>
        </authorList>
    </citation>
    <scope>NUCLEOTIDE SEQUENCE [LARGE SCALE GENOMIC DNA]</scope>
    <source>
        <strain evidence="3 6">NBRC 101315</strain>
    </source>
</reference>
<dbReference type="EMBL" id="BJUD01000038">
    <property type="protein sequence ID" value="GEK29218.1"/>
    <property type="molecule type" value="Genomic_DNA"/>
</dbReference>